<reference evidence="4" key="1">
    <citation type="submission" date="2019-02" db="EMBL/GenBank/DDBJ databases">
        <title>Draft genome sequence of Enterococcus sp. Gos25-1.</title>
        <authorList>
            <person name="Tanaka N."/>
            <person name="Shiwa Y."/>
            <person name="Fujita N."/>
        </authorList>
    </citation>
    <scope>NUCLEOTIDE SEQUENCE [LARGE SCALE GENOMIC DNA]</scope>
    <source>
        <strain evidence="4">Gos25-1</strain>
    </source>
</reference>
<dbReference type="OrthoDB" id="1188001at2"/>
<feature type="domain" description="Tyrosine specific protein phosphatases" evidence="2">
    <location>
        <begin position="131"/>
        <end position="199"/>
    </location>
</feature>
<evidence type="ECO:0000259" key="2">
    <source>
        <dbReference type="PROSITE" id="PS50056"/>
    </source>
</evidence>
<dbReference type="PROSITE" id="PS50056">
    <property type="entry name" value="TYR_PHOSPHATASE_2"/>
    <property type="match status" value="1"/>
</dbReference>
<dbReference type="InterPro" id="IPR000387">
    <property type="entry name" value="Tyr_Pase_dom"/>
</dbReference>
<protein>
    <submittedName>
        <fullName evidence="3">Phosphatase</fullName>
    </submittedName>
</protein>
<proteinExistence type="inferred from homology"/>
<dbReference type="GO" id="GO:0004721">
    <property type="term" value="F:phosphoprotein phosphatase activity"/>
    <property type="evidence" value="ECO:0007669"/>
    <property type="project" value="InterPro"/>
</dbReference>
<evidence type="ECO:0000256" key="1">
    <source>
        <dbReference type="ARBA" id="ARBA00009580"/>
    </source>
</evidence>
<dbReference type="PROSITE" id="PS00383">
    <property type="entry name" value="TYR_PHOSPHATASE_1"/>
    <property type="match status" value="1"/>
</dbReference>
<comment type="caution">
    <text evidence="3">The sequence shown here is derived from an EMBL/GenBank/DDBJ whole genome shotgun (WGS) entry which is preliminary data.</text>
</comment>
<name>A0A4V0WPC2_9ENTE</name>
<dbReference type="SUPFAM" id="SSF52799">
    <property type="entry name" value="(Phosphotyrosine protein) phosphatases II"/>
    <property type="match status" value="1"/>
</dbReference>
<sequence>MEQLLSVNHAENMRELGGYQTKDGRTVGSRRLIRSASINLLDDHDKAYLADYGVKTVIDFRSPEEREAQPDQEIPHSANIALPIFPIDENRVSASPLAVMTKMQGGYSAFDQMIEVYRNFVSMEHVHHQYQRFFELILSNERPDQSILFHCTAGKDRTGFGAALILSGLGVDQETIFRDYMKTNQFLKKKVAEIREQAIQAGVPESLLHGVDDMMTARLEYLQTSYDQIHQQYGDVVNFLKQGIGLSNGDIQDLQKLYLV</sequence>
<comment type="similarity">
    <text evidence="1">Belongs to the protein-tyrosine phosphatase family.</text>
</comment>
<dbReference type="Proteomes" id="UP000290567">
    <property type="component" value="Unassembled WGS sequence"/>
</dbReference>
<accession>A0A4V0WPC2</accession>
<dbReference type="PANTHER" id="PTHR31126">
    <property type="entry name" value="TYROSINE-PROTEIN PHOSPHATASE"/>
    <property type="match status" value="1"/>
</dbReference>
<dbReference type="Gene3D" id="3.90.190.10">
    <property type="entry name" value="Protein tyrosine phosphatase superfamily"/>
    <property type="match status" value="1"/>
</dbReference>
<dbReference type="InterPro" id="IPR026893">
    <property type="entry name" value="Tyr/Ser_Pase_IphP-type"/>
</dbReference>
<dbReference type="AlphaFoldDB" id="A0A4V0WPC2"/>
<gene>
    <name evidence="3" type="ORF">NRIC_12400</name>
</gene>
<keyword evidence="4" id="KW-1185">Reference proteome</keyword>
<dbReference type="EMBL" id="BJCC01000010">
    <property type="protein sequence ID" value="GCF93349.1"/>
    <property type="molecule type" value="Genomic_DNA"/>
</dbReference>
<dbReference type="Pfam" id="PF13350">
    <property type="entry name" value="Y_phosphatase3"/>
    <property type="match status" value="1"/>
</dbReference>
<dbReference type="PANTHER" id="PTHR31126:SF1">
    <property type="entry name" value="TYROSINE SPECIFIC PROTEIN PHOSPHATASES DOMAIN-CONTAINING PROTEIN"/>
    <property type="match status" value="1"/>
</dbReference>
<dbReference type="RefSeq" id="WP_146621812.1">
    <property type="nucleotide sequence ID" value="NZ_BJCC01000010.1"/>
</dbReference>
<dbReference type="InterPro" id="IPR029021">
    <property type="entry name" value="Prot-tyrosine_phosphatase-like"/>
</dbReference>
<organism evidence="3 4">
    <name type="scientific">Enterococcus florum</name>
    <dbReference type="NCBI Taxonomy" id="2480627"/>
    <lineage>
        <taxon>Bacteria</taxon>
        <taxon>Bacillati</taxon>
        <taxon>Bacillota</taxon>
        <taxon>Bacilli</taxon>
        <taxon>Lactobacillales</taxon>
        <taxon>Enterococcaceae</taxon>
        <taxon>Enterococcus</taxon>
    </lineage>
</organism>
<dbReference type="InterPro" id="IPR016130">
    <property type="entry name" value="Tyr_Pase_AS"/>
</dbReference>
<evidence type="ECO:0000313" key="4">
    <source>
        <dbReference type="Proteomes" id="UP000290567"/>
    </source>
</evidence>
<evidence type="ECO:0000313" key="3">
    <source>
        <dbReference type="EMBL" id="GCF93349.1"/>
    </source>
</evidence>